<keyword evidence="3" id="KW-0378">Hydrolase</keyword>
<dbReference type="Proteomes" id="UP001595833">
    <property type="component" value="Unassembled WGS sequence"/>
</dbReference>
<dbReference type="Pfam" id="PF00929">
    <property type="entry name" value="RNase_T"/>
    <property type="match status" value="1"/>
</dbReference>
<dbReference type="CDD" id="cd06127">
    <property type="entry name" value="DEDDh"/>
    <property type="match status" value="1"/>
</dbReference>
<keyword evidence="3" id="KW-0540">Nuclease</keyword>
<accession>A0ABV9Y170</accession>
<feature type="domain" description="Exonuclease" evidence="2">
    <location>
        <begin position="110"/>
        <end position="272"/>
    </location>
</feature>
<reference evidence="4" key="1">
    <citation type="journal article" date="2019" name="Int. J. Syst. Evol. Microbiol.">
        <title>The Global Catalogue of Microorganisms (GCM) 10K type strain sequencing project: providing services to taxonomists for standard genome sequencing and annotation.</title>
        <authorList>
            <consortium name="The Broad Institute Genomics Platform"/>
            <consortium name="The Broad Institute Genome Sequencing Center for Infectious Disease"/>
            <person name="Wu L."/>
            <person name="Ma J."/>
        </authorList>
    </citation>
    <scope>NUCLEOTIDE SEQUENCE [LARGE SCALE GENOMIC DNA]</scope>
    <source>
        <strain evidence="4">KCTC 12848</strain>
    </source>
</reference>
<dbReference type="EMBL" id="JBHSJB010000020">
    <property type="protein sequence ID" value="MFC5056450.1"/>
    <property type="molecule type" value="Genomic_DNA"/>
</dbReference>
<dbReference type="InterPro" id="IPR012337">
    <property type="entry name" value="RNaseH-like_sf"/>
</dbReference>
<dbReference type="Gene3D" id="3.30.420.10">
    <property type="entry name" value="Ribonuclease H-like superfamily/Ribonuclease H"/>
    <property type="match status" value="1"/>
</dbReference>
<dbReference type="InterPro" id="IPR013520">
    <property type="entry name" value="Ribonucl_H"/>
</dbReference>
<keyword evidence="4" id="KW-1185">Reference proteome</keyword>
<organism evidence="3 4">
    <name type="scientific">Saccharothrix xinjiangensis</name>
    <dbReference type="NCBI Taxonomy" id="204798"/>
    <lineage>
        <taxon>Bacteria</taxon>
        <taxon>Bacillati</taxon>
        <taxon>Actinomycetota</taxon>
        <taxon>Actinomycetes</taxon>
        <taxon>Pseudonocardiales</taxon>
        <taxon>Pseudonocardiaceae</taxon>
        <taxon>Saccharothrix</taxon>
    </lineage>
</organism>
<dbReference type="RefSeq" id="WP_344044143.1">
    <property type="nucleotide sequence ID" value="NZ_BAAAKE010000062.1"/>
</dbReference>
<feature type="region of interest" description="Disordered" evidence="1">
    <location>
        <begin position="68"/>
        <end position="90"/>
    </location>
</feature>
<keyword evidence="3" id="KW-0269">Exonuclease</keyword>
<dbReference type="InterPro" id="IPR036397">
    <property type="entry name" value="RNaseH_sf"/>
</dbReference>
<dbReference type="SMART" id="SM00479">
    <property type="entry name" value="EXOIII"/>
    <property type="match status" value="1"/>
</dbReference>
<evidence type="ECO:0000313" key="4">
    <source>
        <dbReference type="Proteomes" id="UP001595833"/>
    </source>
</evidence>
<dbReference type="SUPFAM" id="SSF53098">
    <property type="entry name" value="Ribonuclease H-like"/>
    <property type="match status" value="1"/>
</dbReference>
<evidence type="ECO:0000256" key="1">
    <source>
        <dbReference type="SAM" id="MobiDB-lite"/>
    </source>
</evidence>
<sequence>MPHRECVEEDQRFSTVYRKETPAHLMTAAQLQSLGKQPGDPRVTEGLLERVFEGDVWRTTLYDLRSAKPLPNSASRPVPPVTTPRAAASATPSSWSDAAVWARDVLEGRDAVVLDTELTDFTGRVIEIAVLATDGTVVLSTLVDTEGTPINHHAQREHGITVAMLAGAPTMAQVWPRLEEVLEGRTVIAWNAPFGPGAVARRTSAGRRRHGAAGMAATTVGMCDASARRLGRRVKRPGRRYRTHKLEGGHRAQGDCRAVLDRLRQMASPHGPRSE</sequence>
<dbReference type="GO" id="GO:0004527">
    <property type="term" value="F:exonuclease activity"/>
    <property type="evidence" value="ECO:0007669"/>
    <property type="project" value="UniProtKB-KW"/>
</dbReference>
<protein>
    <submittedName>
        <fullName evidence="3">3'-5' exonuclease</fullName>
    </submittedName>
</protein>
<evidence type="ECO:0000259" key="2">
    <source>
        <dbReference type="SMART" id="SM00479"/>
    </source>
</evidence>
<gene>
    <name evidence="3" type="ORF">ACFPFM_22150</name>
</gene>
<proteinExistence type="predicted"/>
<comment type="caution">
    <text evidence="3">The sequence shown here is derived from an EMBL/GenBank/DDBJ whole genome shotgun (WGS) entry which is preliminary data.</text>
</comment>
<evidence type="ECO:0000313" key="3">
    <source>
        <dbReference type="EMBL" id="MFC5056450.1"/>
    </source>
</evidence>
<name>A0ABV9Y170_9PSEU</name>